<feature type="transmembrane region" description="Helical" evidence="6">
    <location>
        <begin position="224"/>
        <end position="242"/>
    </location>
</feature>
<evidence type="ECO:0000256" key="2">
    <source>
        <dbReference type="ARBA" id="ARBA00022692"/>
    </source>
</evidence>
<proteinExistence type="predicted"/>
<organism evidence="8 9">
    <name type="scientific">Paenibacillus thermoaerophilus</name>
    <dbReference type="NCBI Taxonomy" id="1215385"/>
    <lineage>
        <taxon>Bacteria</taxon>
        <taxon>Bacillati</taxon>
        <taxon>Bacillota</taxon>
        <taxon>Bacilli</taxon>
        <taxon>Bacillales</taxon>
        <taxon>Paenibacillaceae</taxon>
        <taxon>Paenibacillus</taxon>
    </lineage>
</organism>
<keyword evidence="4 6" id="KW-1133">Transmembrane helix</keyword>
<comment type="caution">
    <text evidence="8">The sequence shown here is derived from an EMBL/GenBank/DDBJ whole genome shotgun (WGS) entry which is preliminary data.</text>
</comment>
<keyword evidence="9" id="KW-1185">Reference proteome</keyword>
<keyword evidence="2 6" id="KW-0812">Transmembrane</keyword>
<evidence type="ECO:0000256" key="3">
    <source>
        <dbReference type="ARBA" id="ARBA00022748"/>
    </source>
</evidence>
<protein>
    <submittedName>
        <fullName evidence="8">Cytochrome c biogenesis protein ResB</fullName>
    </submittedName>
</protein>
<evidence type="ECO:0000256" key="1">
    <source>
        <dbReference type="ARBA" id="ARBA00004141"/>
    </source>
</evidence>
<evidence type="ECO:0000256" key="4">
    <source>
        <dbReference type="ARBA" id="ARBA00022989"/>
    </source>
</evidence>
<comment type="subcellular location">
    <subcellularLocation>
        <location evidence="1">Membrane</location>
        <topology evidence="1">Multi-pass membrane protein</topology>
    </subcellularLocation>
</comment>
<dbReference type="InterPro" id="IPR023494">
    <property type="entry name" value="Cyt_c_bgen_Ccs1/CcsB/ResB"/>
</dbReference>
<feature type="domain" description="ResB-like" evidence="7">
    <location>
        <begin position="443"/>
        <end position="536"/>
    </location>
</feature>
<evidence type="ECO:0000259" key="7">
    <source>
        <dbReference type="Pfam" id="PF05140"/>
    </source>
</evidence>
<dbReference type="PANTHER" id="PTHR31566:SF0">
    <property type="entry name" value="CYTOCHROME C BIOGENESIS PROTEIN CCS1, CHLOROPLASTIC"/>
    <property type="match status" value="1"/>
</dbReference>
<dbReference type="Proteomes" id="UP001596528">
    <property type="component" value="Unassembled WGS sequence"/>
</dbReference>
<dbReference type="Pfam" id="PF05140">
    <property type="entry name" value="ResB"/>
    <property type="match status" value="2"/>
</dbReference>
<evidence type="ECO:0000256" key="6">
    <source>
        <dbReference type="SAM" id="Phobius"/>
    </source>
</evidence>
<keyword evidence="5 6" id="KW-0472">Membrane</keyword>
<feature type="transmembrane region" description="Helical" evidence="6">
    <location>
        <begin position="58"/>
        <end position="79"/>
    </location>
</feature>
<feature type="transmembrane region" description="Helical" evidence="6">
    <location>
        <begin position="484"/>
        <end position="505"/>
    </location>
</feature>
<accession>A0ABW2V7Y3</accession>
<keyword evidence="3" id="KW-0201">Cytochrome c-type biogenesis</keyword>
<evidence type="ECO:0000256" key="5">
    <source>
        <dbReference type="ARBA" id="ARBA00023136"/>
    </source>
</evidence>
<dbReference type="InterPro" id="IPR007816">
    <property type="entry name" value="ResB-like_domain"/>
</dbReference>
<feature type="transmembrane region" description="Helical" evidence="6">
    <location>
        <begin position="126"/>
        <end position="148"/>
    </location>
</feature>
<dbReference type="PANTHER" id="PTHR31566">
    <property type="entry name" value="CYTOCHROME C BIOGENESIS PROTEIN CCS1, CHLOROPLASTIC"/>
    <property type="match status" value="1"/>
</dbReference>
<sequence>MIPNTKCECGHQNHIGTVLCESCGKPLEDTPSTEPLEMRYDGVARRSQREKRTILDHVWAWLSSVKTALWIIGITLVGASLGSIYPQTDTIINAEMIDLAQYYRDNHGTIGYYYYLLGFADTYDSWWFRGLLVLIGTSLVVCSLDRVLPLYRALSKQQIRKHLQFITRQRVSWTGPVTAPGDDQAAEEWVREAGKQFRRKGYRVHIDGTALLAEKHRFSRWGPYINHIGLIIFLLALLARGIPGWSMDQYLAFLEGEPTPIPETKYYLENRKFSITFYDESEMRESFREQGKSVPKEFKTEAILYECKSGCGGAKPELVEVHRQDIVVNKPLEYKGLLVYQYDFAQTPQILAVRPTLRNAATGEAYGQIELSTKHPEESYTVGPYKLQLRNYYPSFGLDESGKPVNKLNKPEAPAYVFQITGPGLPEGGVAHLYFARPADKAAYGEDQINRAAGSPFVLAVQSMETDVDIANYTSYLNVRTERALVPILIGASIFVIGVVIGTYWQHRRVWLRIDDGVLSLGAHTNKNWYGLRHEVAQALSRSGVETTPQSLDRGGKKP</sequence>
<feature type="domain" description="ResB-like" evidence="7">
    <location>
        <begin position="65"/>
        <end position="422"/>
    </location>
</feature>
<reference evidence="9" key="1">
    <citation type="journal article" date="2019" name="Int. J. Syst. Evol. Microbiol.">
        <title>The Global Catalogue of Microorganisms (GCM) 10K type strain sequencing project: providing services to taxonomists for standard genome sequencing and annotation.</title>
        <authorList>
            <consortium name="The Broad Institute Genomics Platform"/>
            <consortium name="The Broad Institute Genome Sequencing Center for Infectious Disease"/>
            <person name="Wu L."/>
            <person name="Ma J."/>
        </authorList>
    </citation>
    <scope>NUCLEOTIDE SEQUENCE [LARGE SCALE GENOMIC DNA]</scope>
    <source>
        <strain evidence="9">JCM 18657</strain>
    </source>
</reference>
<dbReference type="RefSeq" id="WP_138790559.1">
    <property type="nucleotide sequence ID" value="NZ_JBHTGQ010000046.1"/>
</dbReference>
<gene>
    <name evidence="8" type="ORF">ACFQWB_16555</name>
</gene>
<dbReference type="EMBL" id="JBHTGQ010000046">
    <property type="protein sequence ID" value="MFC7751530.1"/>
    <property type="molecule type" value="Genomic_DNA"/>
</dbReference>
<evidence type="ECO:0000313" key="8">
    <source>
        <dbReference type="EMBL" id="MFC7751530.1"/>
    </source>
</evidence>
<name>A0ABW2V7Y3_9BACL</name>
<evidence type="ECO:0000313" key="9">
    <source>
        <dbReference type="Proteomes" id="UP001596528"/>
    </source>
</evidence>